<accession>A0ABQ8FRF9</accession>
<evidence type="ECO:0000313" key="1">
    <source>
        <dbReference type="EMBL" id="KAH7012009.1"/>
    </source>
</evidence>
<protein>
    <recommendedName>
        <fullName evidence="3">Transposase</fullName>
    </recommendedName>
</protein>
<comment type="caution">
    <text evidence="1">The sequence shown here is derived from an EMBL/GenBank/DDBJ whole genome shotgun (WGS) entry which is preliminary data.</text>
</comment>
<keyword evidence="2" id="KW-1185">Reference proteome</keyword>
<organism evidence="1 2">
    <name type="scientific">Macrophomina phaseolina</name>
    <dbReference type="NCBI Taxonomy" id="35725"/>
    <lineage>
        <taxon>Eukaryota</taxon>
        <taxon>Fungi</taxon>
        <taxon>Dikarya</taxon>
        <taxon>Ascomycota</taxon>
        <taxon>Pezizomycotina</taxon>
        <taxon>Dothideomycetes</taxon>
        <taxon>Dothideomycetes incertae sedis</taxon>
        <taxon>Botryosphaeriales</taxon>
        <taxon>Botryosphaeriaceae</taxon>
        <taxon>Macrophomina</taxon>
    </lineage>
</organism>
<gene>
    <name evidence="1" type="ORF">B0J12DRAFT_690944</name>
</gene>
<reference evidence="1 2" key="1">
    <citation type="journal article" date="2021" name="Nat. Commun.">
        <title>Genetic determinants of endophytism in the Arabidopsis root mycobiome.</title>
        <authorList>
            <person name="Mesny F."/>
            <person name="Miyauchi S."/>
            <person name="Thiergart T."/>
            <person name="Pickel B."/>
            <person name="Atanasova L."/>
            <person name="Karlsson M."/>
            <person name="Huettel B."/>
            <person name="Barry K.W."/>
            <person name="Haridas S."/>
            <person name="Chen C."/>
            <person name="Bauer D."/>
            <person name="Andreopoulos W."/>
            <person name="Pangilinan J."/>
            <person name="LaButti K."/>
            <person name="Riley R."/>
            <person name="Lipzen A."/>
            <person name="Clum A."/>
            <person name="Drula E."/>
            <person name="Henrissat B."/>
            <person name="Kohler A."/>
            <person name="Grigoriev I.V."/>
            <person name="Martin F.M."/>
            <person name="Hacquard S."/>
        </authorList>
    </citation>
    <scope>NUCLEOTIDE SEQUENCE [LARGE SCALE GENOMIC DNA]</scope>
    <source>
        <strain evidence="1 2">MPI-SDFR-AT-0080</strain>
    </source>
</reference>
<evidence type="ECO:0008006" key="3">
    <source>
        <dbReference type="Google" id="ProtNLM"/>
    </source>
</evidence>
<evidence type="ECO:0000313" key="2">
    <source>
        <dbReference type="Proteomes" id="UP000774617"/>
    </source>
</evidence>
<dbReference type="Proteomes" id="UP000774617">
    <property type="component" value="Unassembled WGS sequence"/>
</dbReference>
<dbReference type="EMBL" id="JAGTJR010000095">
    <property type="protein sequence ID" value="KAH7012009.1"/>
    <property type="molecule type" value="Genomic_DNA"/>
</dbReference>
<proteinExistence type="predicted"/>
<name>A0ABQ8FRF9_9PEZI</name>
<sequence length="132" mass="15124">MPYLDIATRAQAVTLKHNRFSNKIIKQQTGVPSQTANRLYATAKTNGWQPDSEPLLDEYLANKPKSGRPSKHINSVRKKVVEAVKRTVMAEKKHAKLSQIRWEISLLVINAENLKQTTQMVANRLEYDLYLH</sequence>